<proteinExistence type="predicted"/>
<feature type="non-terminal residue" evidence="1">
    <location>
        <position position="1"/>
    </location>
</feature>
<dbReference type="EMBL" id="LAZR01056977">
    <property type="protein sequence ID" value="KKK73028.1"/>
    <property type="molecule type" value="Genomic_DNA"/>
</dbReference>
<gene>
    <name evidence="1" type="ORF">LCGC14_2897980</name>
</gene>
<accession>A0A0F8XVQ1</accession>
<organism evidence="1">
    <name type="scientific">marine sediment metagenome</name>
    <dbReference type="NCBI Taxonomy" id="412755"/>
    <lineage>
        <taxon>unclassified sequences</taxon>
        <taxon>metagenomes</taxon>
        <taxon>ecological metagenomes</taxon>
    </lineage>
</organism>
<name>A0A0F8XVQ1_9ZZZZ</name>
<evidence type="ECO:0000313" key="1">
    <source>
        <dbReference type="EMBL" id="KKK73028.1"/>
    </source>
</evidence>
<comment type="caution">
    <text evidence="1">The sequence shown here is derived from an EMBL/GenBank/DDBJ whole genome shotgun (WGS) entry which is preliminary data.</text>
</comment>
<dbReference type="InterPro" id="IPR011101">
    <property type="entry name" value="DUF5131"/>
</dbReference>
<evidence type="ECO:0008006" key="2">
    <source>
        <dbReference type="Google" id="ProtNLM"/>
    </source>
</evidence>
<sequence>AQYAKPFSEIQLMPGRLTDPLHWRKPCRVFVNSVSDLFHPKVPVEFIAKTFAMMLRAHQHTYLVLTKRGERCATLLNDERFRDKVFHELIYSGEYYCAQCQDWYECAGPLDHCPNCGHECDLGAYEGKDPPCPQCGEEVEYEMTCPKCGADGGNGGLNCTECWSQEIESNWMKWPPPNVHVGVSVSTQADLDEQVPLLLKCPAAVRFLSVEPLLGAMDLRYALGDEASMHYAGICPEGLRPRTLGDDSKYGHTSYIDGVIVGGESGPGARSCNIKWIRSIVRQCADADVLCFVKQWGSKPCLGNHDAPAAAPDANMDCGGTCGYGCEQFKLNHPKGANPAEWPEDLRVRELPR</sequence>
<dbReference type="Pfam" id="PF07505">
    <property type="entry name" value="DUF5131"/>
    <property type="match status" value="1"/>
</dbReference>
<dbReference type="AlphaFoldDB" id="A0A0F8XVQ1"/>
<protein>
    <recommendedName>
        <fullName evidence="2">DUF5131 family protein</fullName>
    </recommendedName>
</protein>
<reference evidence="1" key="1">
    <citation type="journal article" date="2015" name="Nature">
        <title>Complex archaea that bridge the gap between prokaryotes and eukaryotes.</title>
        <authorList>
            <person name="Spang A."/>
            <person name="Saw J.H."/>
            <person name="Jorgensen S.L."/>
            <person name="Zaremba-Niedzwiedzka K."/>
            <person name="Martijn J."/>
            <person name="Lind A.E."/>
            <person name="van Eijk R."/>
            <person name="Schleper C."/>
            <person name="Guy L."/>
            <person name="Ettema T.J."/>
        </authorList>
    </citation>
    <scope>NUCLEOTIDE SEQUENCE</scope>
</reference>